<dbReference type="EMBL" id="FXTE01000001">
    <property type="protein sequence ID" value="SMO42106.1"/>
    <property type="molecule type" value="Genomic_DNA"/>
</dbReference>
<accession>A0A521B4X2</accession>
<dbReference type="OrthoDB" id="7841298at2"/>
<proteinExistence type="predicted"/>
<name>A0A521B4X2_9RHOB</name>
<gene>
    <name evidence="2" type="ORF">SAMN06265380_101587</name>
</gene>
<reference evidence="2 3" key="1">
    <citation type="submission" date="2017-05" db="EMBL/GenBank/DDBJ databases">
        <authorList>
            <person name="Varghese N."/>
            <person name="Submissions S."/>
        </authorList>
    </citation>
    <scope>NUCLEOTIDE SEQUENCE [LARGE SCALE GENOMIC DNA]</scope>
    <source>
        <strain evidence="2 3">DSM 28009</strain>
    </source>
</reference>
<sequence>MRILIVFALIFWATSSGAVEKADRLAQAMRLENLIEILLSEGGKMSQEMDATLLDGNGGALFETRVEAIYDPDWMYDQLVQGFRQSLDEVHLERAIAFFESDLGQTIVSLENSARLAFVDPAIEDLAKQAYFENTKASMQFKLVEEYILANDLIQQNVRSALSADYNFFRGINDGQVLDNSDLLDNLLLQKDGIEQETETWLYSFLLMAYNPLSNAQMRKNIAFSRTDTGQALNSSLFESFDSMYDQIYYDLGKAVAAVLQGSDL</sequence>
<protein>
    <recommendedName>
        <fullName evidence="1">DUF2059 domain-containing protein</fullName>
    </recommendedName>
</protein>
<keyword evidence="3" id="KW-1185">Reference proteome</keyword>
<organism evidence="2 3">
    <name type="scientific">Ruegeria faecimaris</name>
    <dbReference type="NCBI Taxonomy" id="686389"/>
    <lineage>
        <taxon>Bacteria</taxon>
        <taxon>Pseudomonadati</taxon>
        <taxon>Pseudomonadota</taxon>
        <taxon>Alphaproteobacteria</taxon>
        <taxon>Rhodobacterales</taxon>
        <taxon>Roseobacteraceae</taxon>
        <taxon>Ruegeria</taxon>
    </lineage>
</organism>
<evidence type="ECO:0000313" key="2">
    <source>
        <dbReference type="EMBL" id="SMO42106.1"/>
    </source>
</evidence>
<feature type="domain" description="DUF2059" evidence="1">
    <location>
        <begin position="75"/>
        <end position="130"/>
    </location>
</feature>
<dbReference type="AlphaFoldDB" id="A0A521B4X2"/>
<dbReference type="RefSeq" id="WP_142633840.1">
    <property type="nucleotide sequence ID" value="NZ_FXTE01000001.1"/>
</dbReference>
<evidence type="ECO:0000259" key="1">
    <source>
        <dbReference type="Pfam" id="PF09832"/>
    </source>
</evidence>
<dbReference type="InterPro" id="IPR018637">
    <property type="entry name" value="DUF2059"/>
</dbReference>
<dbReference type="Proteomes" id="UP000319555">
    <property type="component" value="Unassembled WGS sequence"/>
</dbReference>
<evidence type="ECO:0000313" key="3">
    <source>
        <dbReference type="Proteomes" id="UP000319555"/>
    </source>
</evidence>
<dbReference type="Pfam" id="PF09832">
    <property type="entry name" value="DUF2059"/>
    <property type="match status" value="1"/>
</dbReference>